<reference evidence="1 2" key="1">
    <citation type="journal article" date="2018" name="Front. Plant Sci.">
        <title>Red Clover (Trifolium pratense) and Zigzag Clover (T. medium) - A Picture of Genomic Similarities and Differences.</title>
        <authorList>
            <person name="Dluhosova J."/>
            <person name="Istvanek J."/>
            <person name="Nedelnik J."/>
            <person name="Repkova J."/>
        </authorList>
    </citation>
    <scope>NUCLEOTIDE SEQUENCE [LARGE SCALE GENOMIC DNA]</scope>
    <source>
        <strain evidence="2">cv. 10/8</strain>
        <tissue evidence="1">Leaf</tissue>
    </source>
</reference>
<proteinExistence type="predicted"/>
<accession>A0A392TX50</accession>
<dbReference type="Proteomes" id="UP000265520">
    <property type="component" value="Unassembled WGS sequence"/>
</dbReference>
<protein>
    <submittedName>
        <fullName evidence="1">Uncharacterized protein</fullName>
    </submittedName>
</protein>
<keyword evidence="2" id="KW-1185">Reference proteome</keyword>
<sequence>MIPTCSAIRGRVLIRANPRSLYNGTTHQDRS</sequence>
<organism evidence="1 2">
    <name type="scientific">Trifolium medium</name>
    <dbReference type="NCBI Taxonomy" id="97028"/>
    <lineage>
        <taxon>Eukaryota</taxon>
        <taxon>Viridiplantae</taxon>
        <taxon>Streptophyta</taxon>
        <taxon>Embryophyta</taxon>
        <taxon>Tracheophyta</taxon>
        <taxon>Spermatophyta</taxon>
        <taxon>Magnoliopsida</taxon>
        <taxon>eudicotyledons</taxon>
        <taxon>Gunneridae</taxon>
        <taxon>Pentapetalae</taxon>
        <taxon>rosids</taxon>
        <taxon>fabids</taxon>
        <taxon>Fabales</taxon>
        <taxon>Fabaceae</taxon>
        <taxon>Papilionoideae</taxon>
        <taxon>50 kb inversion clade</taxon>
        <taxon>NPAAA clade</taxon>
        <taxon>Hologalegina</taxon>
        <taxon>IRL clade</taxon>
        <taxon>Trifolieae</taxon>
        <taxon>Trifolium</taxon>
    </lineage>
</organism>
<comment type="caution">
    <text evidence="1">The sequence shown here is derived from an EMBL/GenBank/DDBJ whole genome shotgun (WGS) entry which is preliminary data.</text>
</comment>
<name>A0A392TX50_9FABA</name>
<dbReference type="AlphaFoldDB" id="A0A392TX50"/>
<evidence type="ECO:0000313" key="2">
    <source>
        <dbReference type="Proteomes" id="UP000265520"/>
    </source>
</evidence>
<evidence type="ECO:0000313" key="1">
    <source>
        <dbReference type="EMBL" id="MCI64415.1"/>
    </source>
</evidence>
<dbReference type="EMBL" id="LXQA010655349">
    <property type="protein sequence ID" value="MCI64415.1"/>
    <property type="molecule type" value="Genomic_DNA"/>
</dbReference>
<feature type="non-terminal residue" evidence="1">
    <location>
        <position position="31"/>
    </location>
</feature>